<dbReference type="Proteomes" id="UP000183995">
    <property type="component" value="Unassembled WGS sequence"/>
</dbReference>
<dbReference type="PROSITE" id="PS00061">
    <property type="entry name" value="ADH_SHORT"/>
    <property type="match status" value="1"/>
</dbReference>
<dbReference type="STRING" id="1123282.SAMN02745823_02606"/>
<name>A0A1M5YLH0_9FIRM</name>
<evidence type="ECO:0000256" key="3">
    <source>
        <dbReference type="RuleBase" id="RU000363"/>
    </source>
</evidence>
<dbReference type="InterPro" id="IPR036291">
    <property type="entry name" value="NAD(P)-bd_dom_sf"/>
</dbReference>
<reference evidence="4 5" key="1">
    <citation type="submission" date="2016-11" db="EMBL/GenBank/DDBJ databases">
        <authorList>
            <person name="Jaros S."/>
            <person name="Januszkiewicz K."/>
            <person name="Wedrychowicz H."/>
        </authorList>
    </citation>
    <scope>NUCLEOTIDE SEQUENCE [LARGE SCALE GENOMIC DNA]</scope>
    <source>
        <strain evidence="4 5">DSM 10068</strain>
    </source>
</reference>
<dbReference type="PRINTS" id="PR00081">
    <property type="entry name" value="GDHRDH"/>
</dbReference>
<evidence type="ECO:0000256" key="2">
    <source>
        <dbReference type="ARBA" id="ARBA00023002"/>
    </source>
</evidence>
<dbReference type="Pfam" id="PF00106">
    <property type="entry name" value="adh_short"/>
    <property type="match status" value="1"/>
</dbReference>
<dbReference type="PANTHER" id="PTHR44169:SF6">
    <property type="entry name" value="NADPH-DEPENDENT 1-ACYLDIHYDROXYACETONE PHOSPHATE REDUCTASE"/>
    <property type="match status" value="1"/>
</dbReference>
<dbReference type="EMBL" id="FQXV01000009">
    <property type="protein sequence ID" value="SHI12684.1"/>
    <property type="molecule type" value="Genomic_DNA"/>
</dbReference>
<dbReference type="Gene3D" id="3.40.50.720">
    <property type="entry name" value="NAD(P)-binding Rossmann-like Domain"/>
    <property type="match status" value="1"/>
</dbReference>
<keyword evidence="2" id="KW-0560">Oxidoreductase</keyword>
<gene>
    <name evidence="4" type="ORF">SAMN02745823_02606</name>
</gene>
<dbReference type="InterPro" id="IPR002347">
    <property type="entry name" value="SDR_fam"/>
</dbReference>
<proteinExistence type="inferred from homology"/>
<evidence type="ECO:0000313" key="4">
    <source>
        <dbReference type="EMBL" id="SHI12684.1"/>
    </source>
</evidence>
<protein>
    <submittedName>
        <fullName evidence="4">Short-chain dehydrogenase</fullName>
    </submittedName>
</protein>
<dbReference type="GO" id="GO:0016491">
    <property type="term" value="F:oxidoreductase activity"/>
    <property type="evidence" value="ECO:0007669"/>
    <property type="project" value="UniProtKB-KW"/>
</dbReference>
<accession>A0A1M5YLH0</accession>
<keyword evidence="5" id="KW-1185">Reference proteome</keyword>
<organism evidence="4 5">
    <name type="scientific">Sporobacter termitidis DSM 10068</name>
    <dbReference type="NCBI Taxonomy" id="1123282"/>
    <lineage>
        <taxon>Bacteria</taxon>
        <taxon>Bacillati</taxon>
        <taxon>Bacillota</taxon>
        <taxon>Clostridia</taxon>
        <taxon>Eubacteriales</taxon>
        <taxon>Oscillospiraceae</taxon>
        <taxon>Sporobacter</taxon>
    </lineage>
</organism>
<evidence type="ECO:0000256" key="1">
    <source>
        <dbReference type="ARBA" id="ARBA00006484"/>
    </source>
</evidence>
<dbReference type="RefSeq" id="WP_073079706.1">
    <property type="nucleotide sequence ID" value="NZ_FQXV01000009.1"/>
</dbReference>
<dbReference type="SUPFAM" id="SSF51735">
    <property type="entry name" value="NAD(P)-binding Rossmann-fold domains"/>
    <property type="match status" value="1"/>
</dbReference>
<dbReference type="AlphaFoldDB" id="A0A1M5YLH0"/>
<dbReference type="PANTHER" id="PTHR44169">
    <property type="entry name" value="NADPH-DEPENDENT 1-ACYLDIHYDROXYACETONE PHOSPHATE REDUCTASE"/>
    <property type="match status" value="1"/>
</dbReference>
<dbReference type="OrthoDB" id="9808814at2"/>
<dbReference type="PRINTS" id="PR00080">
    <property type="entry name" value="SDRFAMILY"/>
</dbReference>
<dbReference type="InterPro" id="IPR020904">
    <property type="entry name" value="Sc_DH/Rdtase_CS"/>
</dbReference>
<sequence>MTGTALVTGAASGIGKAAALALKSAGWEVIGTSRTPETVGADLAGTRFLRLDLMDENSIAALLGQVGTVDVLVNSAGASLMSAVEETPVAKIRGLFELIVFGNVRLMQGVLPGMRAAGRGLIINIGSYAEVTPVPCSSIYAGAKAALHVLSAGLRQEVRPFGVKIVTVAPTFIKTPIVQERFCAENSAYAGMIQKAGAVRDKNIDSGSSPDIVARQILKIVRAKNPASFYPVGKNARLFPVMQRILPERVREAVIRRHYHL</sequence>
<comment type="similarity">
    <text evidence="1 3">Belongs to the short-chain dehydrogenases/reductases (SDR) family.</text>
</comment>
<evidence type="ECO:0000313" key="5">
    <source>
        <dbReference type="Proteomes" id="UP000183995"/>
    </source>
</evidence>